<evidence type="ECO:0000256" key="1">
    <source>
        <dbReference type="SAM" id="SignalP"/>
    </source>
</evidence>
<dbReference type="AlphaFoldDB" id="A0A5C6QU09"/>
<dbReference type="RefSeq" id="WP_146797722.1">
    <property type="nucleotide sequence ID" value="NZ_VOLP01000004.1"/>
</dbReference>
<organism evidence="4 6">
    <name type="scientific">Colwellia hornerae</name>
    <dbReference type="NCBI Taxonomy" id="89402"/>
    <lineage>
        <taxon>Bacteria</taxon>
        <taxon>Pseudomonadati</taxon>
        <taxon>Pseudomonadota</taxon>
        <taxon>Gammaproteobacteria</taxon>
        <taxon>Alteromonadales</taxon>
        <taxon>Colwelliaceae</taxon>
        <taxon>Colwellia</taxon>
    </lineage>
</organism>
<feature type="signal peptide" evidence="1">
    <location>
        <begin position="1"/>
        <end position="26"/>
    </location>
</feature>
<dbReference type="EMBL" id="VOLR01000003">
    <property type="protein sequence ID" value="TWX62411.1"/>
    <property type="molecule type" value="Genomic_DNA"/>
</dbReference>
<dbReference type="EMBL" id="VOLQ01000001">
    <property type="protein sequence ID" value="TWX72257.1"/>
    <property type="molecule type" value="Genomic_DNA"/>
</dbReference>
<feature type="chain" id="PRO_5022684191" evidence="1">
    <location>
        <begin position="27"/>
        <end position="196"/>
    </location>
</feature>
<dbReference type="Pfam" id="PF07589">
    <property type="entry name" value="PEP-CTERM"/>
    <property type="match status" value="1"/>
</dbReference>
<evidence type="ECO:0000313" key="5">
    <source>
        <dbReference type="Proteomes" id="UP000321525"/>
    </source>
</evidence>
<comment type="caution">
    <text evidence="4">The sequence shown here is derived from an EMBL/GenBank/DDBJ whole genome shotgun (WGS) entry which is preliminary data.</text>
</comment>
<evidence type="ECO:0000259" key="2">
    <source>
        <dbReference type="Pfam" id="PF07589"/>
    </source>
</evidence>
<sequence length="196" mass="21444">MKTKFIISSITSFIFACSCLVNVASASLITIDFESFPERNFSQGSENGFNISAMGVDTKIVNQGLNTGNTAFSDGGSLVPSTWYFSTNGLFTFEQLDIGSFYNQGDYVIVTGWLGNVFQAEDNYKTTTSKWNKQLSTEEAMNLKGIMVDKISISMLSTSRLFGIMDNVVMNRVPEPTSLAIFALGIIGLAARRLKS</sequence>
<dbReference type="Proteomes" id="UP000321525">
    <property type="component" value="Unassembled WGS sequence"/>
</dbReference>
<dbReference type="NCBIfam" id="TIGR02595">
    <property type="entry name" value="PEP_CTERM"/>
    <property type="match status" value="1"/>
</dbReference>
<gene>
    <name evidence="3" type="ORF">ESZ26_03215</name>
    <name evidence="4" type="ORF">ESZ27_00150</name>
</gene>
<accession>A0A5C6QU09</accession>
<feature type="domain" description="Ice-binding protein C-terminal" evidence="2">
    <location>
        <begin position="173"/>
        <end position="193"/>
    </location>
</feature>
<keyword evidence="1" id="KW-0732">Signal</keyword>
<evidence type="ECO:0000313" key="4">
    <source>
        <dbReference type="EMBL" id="TWX72257.1"/>
    </source>
</evidence>
<dbReference type="Proteomes" id="UP000321917">
    <property type="component" value="Unassembled WGS sequence"/>
</dbReference>
<evidence type="ECO:0000313" key="3">
    <source>
        <dbReference type="EMBL" id="TWX62411.1"/>
    </source>
</evidence>
<evidence type="ECO:0000313" key="6">
    <source>
        <dbReference type="Proteomes" id="UP000321917"/>
    </source>
</evidence>
<proteinExistence type="predicted"/>
<keyword evidence="5" id="KW-1185">Reference proteome</keyword>
<protein>
    <submittedName>
        <fullName evidence="4">PEP-CTERM sorting domain-containing protein</fullName>
    </submittedName>
</protein>
<name>A0A5C6QU09_9GAMM</name>
<dbReference type="OrthoDB" id="6228933at2"/>
<dbReference type="InterPro" id="IPR013424">
    <property type="entry name" value="Ice-binding_C"/>
</dbReference>
<reference evidence="4 6" key="1">
    <citation type="submission" date="2019-07" db="EMBL/GenBank/DDBJ databases">
        <title>Genomes of sea-ice associated Colwellia species.</title>
        <authorList>
            <person name="Bowman J.P."/>
        </authorList>
    </citation>
    <scope>NUCLEOTIDE SEQUENCE [LARGE SCALE GENOMIC DNA]</scope>
    <source>
        <strain evidence="3 5">ACAM 607</strain>
        <strain evidence="4 6">IC036</strain>
    </source>
</reference>
<dbReference type="PROSITE" id="PS51257">
    <property type="entry name" value="PROKAR_LIPOPROTEIN"/>
    <property type="match status" value="1"/>
</dbReference>